<evidence type="ECO:0000259" key="2">
    <source>
        <dbReference type="Pfam" id="PF04765"/>
    </source>
</evidence>
<keyword evidence="1" id="KW-1133">Transmembrane helix</keyword>
<evidence type="ECO:0000313" key="3">
    <source>
        <dbReference type="Proteomes" id="UP000504607"/>
    </source>
</evidence>
<dbReference type="GeneID" id="105056565"/>
<protein>
    <submittedName>
        <fullName evidence="4">Uncharacterized protein LOC105056565 isoform X1</fullName>
    </submittedName>
</protein>
<name>A0A6J0PQS3_ELAGV</name>
<accession>A0A6J0PQS3</accession>
<dbReference type="OrthoDB" id="1905162at2759"/>
<proteinExistence type="predicted"/>
<evidence type="ECO:0000256" key="1">
    <source>
        <dbReference type="SAM" id="Phobius"/>
    </source>
</evidence>
<keyword evidence="3" id="KW-1185">Reference proteome</keyword>
<dbReference type="Pfam" id="PF04765">
    <property type="entry name" value="TOD1_MUCI70"/>
    <property type="match status" value="1"/>
</dbReference>
<sequence>MARSLEREEPTPSDPLHLLSLHISVFSPDPISRISYPFQNLNPNPTPKSWTSKAFGAWINGARCRIPSSSSTVLTIIWFEIPNLSDPGMAFYRLGGEWSRSRRWRRFARVWMQRCPLWIFSLCLLSLIYFSFFGIKVQFHGLRHGQVNQGIFSSNEIGELEFSRPPRAKSRKHHVPCEVRFLESVDDLVEPENYMKFVQFSLTYITKEEIPDENNIFKPQFGGHQTLKQRENSYYARNQTLHCGFVKGPEGFPSTGFDLHEKDKEYMATCKVVVSSCIFGSSDFLRRPTKSKIHTYSKKNVCLVMFLDELTLAKLSSEGQIPDDNGYIGLWRIIVVKNLPYADMRKTGKIPKFLSHRLFQSARYSIWIDSKMRLQADPLLILEYFLWRKRSEYAISNHYDRHCVWEEVLQNKRLNKYNHSAIDEQFRFYQSDGLMKFNESDPSSPLPSYVPEGSFIVRAHTPMSNLFSCLWFNEVNQFTSRDQLSFAYTFLKLRRMNPGKSFFLNMFKDCERRAIAKLFHHRTEDSHPPPAS</sequence>
<reference evidence="4" key="1">
    <citation type="submission" date="2025-08" db="UniProtKB">
        <authorList>
            <consortium name="RefSeq"/>
        </authorList>
    </citation>
    <scope>IDENTIFICATION</scope>
</reference>
<keyword evidence="1" id="KW-0472">Membrane</keyword>
<keyword evidence="1" id="KW-0812">Transmembrane</keyword>
<organism evidence="3 4">
    <name type="scientific">Elaeis guineensis var. tenera</name>
    <name type="common">Oil palm</name>
    <dbReference type="NCBI Taxonomy" id="51953"/>
    <lineage>
        <taxon>Eukaryota</taxon>
        <taxon>Viridiplantae</taxon>
        <taxon>Streptophyta</taxon>
        <taxon>Embryophyta</taxon>
        <taxon>Tracheophyta</taxon>
        <taxon>Spermatophyta</taxon>
        <taxon>Magnoliopsida</taxon>
        <taxon>Liliopsida</taxon>
        <taxon>Arecaceae</taxon>
        <taxon>Arecoideae</taxon>
        <taxon>Cocoseae</taxon>
        <taxon>Elaeidinae</taxon>
        <taxon>Elaeis</taxon>
    </lineage>
</organism>
<dbReference type="Proteomes" id="UP000504607">
    <property type="component" value="Chromosome 13"/>
</dbReference>
<evidence type="ECO:0000313" key="4">
    <source>
        <dbReference type="RefSeq" id="XP_019710139.1"/>
    </source>
</evidence>
<dbReference type="KEGG" id="egu:105056565"/>
<dbReference type="InParanoid" id="A0A6J0PQS3"/>
<dbReference type="PANTHER" id="PTHR12956">
    <property type="entry name" value="ALKALINE CERAMIDASE-RELATED"/>
    <property type="match status" value="1"/>
</dbReference>
<dbReference type="AlphaFoldDB" id="A0A6J0PQS3"/>
<dbReference type="InterPro" id="IPR006852">
    <property type="entry name" value="TOD1_MUCI70"/>
</dbReference>
<dbReference type="FunCoup" id="A0A6J0PQS3">
    <property type="interactions" value="15"/>
</dbReference>
<feature type="transmembrane region" description="Helical" evidence="1">
    <location>
        <begin position="115"/>
        <end position="135"/>
    </location>
</feature>
<dbReference type="InterPro" id="IPR048354">
    <property type="entry name" value="TOD1_MUCI70_glycTrfase_dom"/>
</dbReference>
<feature type="domain" description="TOD1/MUCI70 glycosyltransferase-like" evidence="2">
    <location>
        <begin position="202"/>
        <end position="521"/>
    </location>
</feature>
<dbReference type="PANTHER" id="PTHR12956:SF27">
    <property type="entry name" value="TRANSMEMBRANE PROTEIN"/>
    <property type="match status" value="1"/>
</dbReference>
<dbReference type="RefSeq" id="XP_019710139.1">
    <property type="nucleotide sequence ID" value="XM_019854580.2"/>
</dbReference>
<gene>
    <name evidence="4" type="primary">LOC105056565</name>
</gene>